<keyword evidence="3" id="KW-1185">Reference proteome</keyword>
<name>A0ABS5ZUG8_9PROT</name>
<dbReference type="Proteomes" id="UP000755654">
    <property type="component" value="Unassembled WGS sequence"/>
</dbReference>
<evidence type="ECO:0000313" key="3">
    <source>
        <dbReference type="Proteomes" id="UP000755654"/>
    </source>
</evidence>
<accession>A0ABS5ZUG8</accession>
<sequence>MKTIHVISVSGGKDSTATLLIALDRVPRENVQAIFCDTGNEIPITYKHLDELERHLGIQITRLKADFSREIIAKRRFVAQDQRTRREYKTAPVFDANGNPVPKRDQHGNILYRTVRRGGVSTQELVQKTRKIGGGRKVRWSNKAKRRALNVLHPTGNPFLDLCLWKGRFPSRKAQFCTEELKRNMAVAYQLQLIEQGLHVVSWQGIRRDESPNRRYAKKIERIGPKLWAYRPLVDWTAQQTVDFVRAQGCPLNPLYSQGQSRVGCVCINSNKSDLAQVSFRYPEEITRLSEWEHMVGQASKRGYSTFMCDASDLKDRRAIFSDLNIHARVAWAKGENGTMDLFDNGDLNLPACASSYGLCDH</sequence>
<dbReference type="EMBL" id="JAAOMP010000021">
    <property type="protein sequence ID" value="MBU2758785.1"/>
    <property type="molecule type" value="Genomic_DNA"/>
</dbReference>
<dbReference type="Gene3D" id="3.40.50.620">
    <property type="entry name" value="HUPs"/>
    <property type="match status" value="2"/>
</dbReference>
<dbReference type="Pfam" id="PF01507">
    <property type="entry name" value="PAPS_reduct"/>
    <property type="match status" value="1"/>
</dbReference>
<proteinExistence type="predicted"/>
<dbReference type="PANTHER" id="PTHR43196:SF2">
    <property type="entry name" value="PHOSPHOADENOSINE PHOSPHOSULFATE REDUCTASE"/>
    <property type="match status" value="1"/>
</dbReference>
<reference evidence="2 3" key="1">
    <citation type="journal article" date="2021" name="ISME J.">
        <title>Genomic evolution of the class Acidithiobacillia: deep-branching Proteobacteria living in extreme acidic conditions.</title>
        <authorList>
            <person name="Moya-Beltran A."/>
            <person name="Beard S."/>
            <person name="Rojas-Villalobos C."/>
            <person name="Issotta F."/>
            <person name="Gallardo Y."/>
            <person name="Ulloa R."/>
            <person name="Giaveno A."/>
            <person name="Degli Esposti M."/>
            <person name="Johnson D.B."/>
            <person name="Quatrini R."/>
        </authorList>
    </citation>
    <scope>NUCLEOTIDE SEQUENCE [LARGE SCALE GENOMIC DNA]</scope>
    <source>
        <strain evidence="2 3">RW2</strain>
    </source>
</reference>
<gene>
    <name evidence="2" type="ORF">HAP95_00925</name>
</gene>
<dbReference type="InterPro" id="IPR002500">
    <property type="entry name" value="PAPS_reduct_dom"/>
</dbReference>
<dbReference type="SUPFAM" id="SSF52402">
    <property type="entry name" value="Adenine nucleotide alpha hydrolases-like"/>
    <property type="match status" value="1"/>
</dbReference>
<evidence type="ECO:0000259" key="1">
    <source>
        <dbReference type="Pfam" id="PF01507"/>
    </source>
</evidence>
<dbReference type="PANTHER" id="PTHR43196">
    <property type="entry name" value="SULFATE ADENYLYLTRANSFERASE SUBUNIT 2"/>
    <property type="match status" value="1"/>
</dbReference>
<dbReference type="InterPro" id="IPR014729">
    <property type="entry name" value="Rossmann-like_a/b/a_fold"/>
</dbReference>
<comment type="caution">
    <text evidence="2">The sequence shown here is derived from an EMBL/GenBank/DDBJ whole genome shotgun (WGS) entry which is preliminary data.</text>
</comment>
<organism evidence="2 3">
    <name type="scientific">Acidithiobacillus sulfurivorans</name>
    <dbReference type="NCBI Taxonomy" id="1958756"/>
    <lineage>
        <taxon>Bacteria</taxon>
        <taxon>Pseudomonadati</taxon>
        <taxon>Pseudomonadota</taxon>
        <taxon>Acidithiobacillia</taxon>
        <taxon>Acidithiobacillales</taxon>
        <taxon>Acidithiobacillaceae</taxon>
        <taxon>Acidithiobacillus</taxon>
    </lineage>
</organism>
<feature type="domain" description="Phosphoadenosine phosphosulphate reductase" evidence="1">
    <location>
        <begin position="5"/>
        <end position="266"/>
    </location>
</feature>
<evidence type="ECO:0000313" key="2">
    <source>
        <dbReference type="EMBL" id="MBU2758785.1"/>
    </source>
</evidence>
<dbReference type="InterPro" id="IPR050128">
    <property type="entry name" value="Sulfate_adenylyltrnsfr_sub2"/>
</dbReference>
<protein>
    <submittedName>
        <fullName evidence="2">Phosphoadenosine phosphosulfate reductase family protein</fullName>
    </submittedName>
</protein>